<dbReference type="GO" id="GO:0006508">
    <property type="term" value="P:proteolysis"/>
    <property type="evidence" value="ECO:0007669"/>
    <property type="project" value="UniProtKB-KW"/>
</dbReference>
<dbReference type="EMBL" id="UOEE01000280">
    <property type="protein sequence ID" value="VAV99771.1"/>
    <property type="molecule type" value="Genomic_DNA"/>
</dbReference>
<keyword evidence="4" id="KW-0788">Thiol protease</keyword>
<dbReference type="InterPro" id="IPR011929">
    <property type="entry name" value="Phage_pept_NlpC/P60"/>
</dbReference>
<evidence type="ECO:0000256" key="4">
    <source>
        <dbReference type="ARBA" id="ARBA00022807"/>
    </source>
</evidence>
<feature type="domain" description="NlpC/P60" evidence="5">
    <location>
        <begin position="5"/>
        <end position="142"/>
    </location>
</feature>
<protein>
    <submittedName>
        <fullName evidence="6">Gene Transfer Agent NlpC/P60 family peptidase</fullName>
    </submittedName>
</protein>
<evidence type="ECO:0000256" key="3">
    <source>
        <dbReference type="ARBA" id="ARBA00022801"/>
    </source>
</evidence>
<keyword evidence="2" id="KW-0645">Protease</keyword>
<keyword evidence="3" id="KW-0378">Hydrolase</keyword>
<dbReference type="PROSITE" id="PS51935">
    <property type="entry name" value="NLPC_P60"/>
    <property type="match status" value="1"/>
</dbReference>
<comment type="similarity">
    <text evidence="1">Belongs to the peptidase C40 family.</text>
</comment>
<dbReference type="NCBIfam" id="TIGR02219">
    <property type="entry name" value="phage_NlpC_fam"/>
    <property type="match status" value="1"/>
</dbReference>
<dbReference type="Pfam" id="PF00877">
    <property type="entry name" value="NLPC_P60"/>
    <property type="match status" value="1"/>
</dbReference>
<dbReference type="InterPro" id="IPR000064">
    <property type="entry name" value="NLP_P60_dom"/>
</dbReference>
<dbReference type="Gene3D" id="3.90.1720.10">
    <property type="entry name" value="endopeptidase domain like (from Nostoc punctiforme)"/>
    <property type="match status" value="1"/>
</dbReference>
<organism evidence="6">
    <name type="scientific">hydrothermal vent metagenome</name>
    <dbReference type="NCBI Taxonomy" id="652676"/>
    <lineage>
        <taxon>unclassified sequences</taxon>
        <taxon>metagenomes</taxon>
        <taxon>ecological metagenomes</taxon>
    </lineage>
</organism>
<sequence length="143" mass="15851">MSLETADALAVIEEANSWIGTPYRHQASVKQVGCDCLGLIRGVWRALHGFEPAKVPIYSPDWAERGAVDLLSDAANRFLLPASKAEAGAVLLFRMDTSSPAKHCGILINQNEFVHAYWGRMVSCSAYGRWWKSRLAGTYHFPK</sequence>
<dbReference type="InterPro" id="IPR038765">
    <property type="entry name" value="Papain-like_cys_pep_sf"/>
</dbReference>
<dbReference type="AlphaFoldDB" id="A0A3B0SAJ6"/>
<evidence type="ECO:0000259" key="5">
    <source>
        <dbReference type="PROSITE" id="PS51935"/>
    </source>
</evidence>
<accession>A0A3B0SAJ6</accession>
<evidence type="ECO:0000256" key="1">
    <source>
        <dbReference type="ARBA" id="ARBA00007074"/>
    </source>
</evidence>
<dbReference type="GO" id="GO:0008234">
    <property type="term" value="F:cysteine-type peptidase activity"/>
    <property type="evidence" value="ECO:0007669"/>
    <property type="project" value="UniProtKB-KW"/>
</dbReference>
<proteinExistence type="inferred from homology"/>
<dbReference type="SUPFAM" id="SSF54001">
    <property type="entry name" value="Cysteine proteinases"/>
    <property type="match status" value="1"/>
</dbReference>
<evidence type="ECO:0000256" key="2">
    <source>
        <dbReference type="ARBA" id="ARBA00022670"/>
    </source>
</evidence>
<gene>
    <name evidence="6" type="ORF">MNBD_ALPHA06-742</name>
</gene>
<evidence type="ECO:0000313" key="6">
    <source>
        <dbReference type="EMBL" id="VAV99771.1"/>
    </source>
</evidence>
<reference evidence="6" key="1">
    <citation type="submission" date="2018-06" db="EMBL/GenBank/DDBJ databases">
        <authorList>
            <person name="Zhirakovskaya E."/>
        </authorList>
    </citation>
    <scope>NUCLEOTIDE SEQUENCE</scope>
</reference>
<name>A0A3B0SAJ6_9ZZZZ</name>